<keyword evidence="4 5" id="KW-0472">Membrane</keyword>
<evidence type="ECO:0000313" key="7">
    <source>
        <dbReference type="Proteomes" id="UP001500618"/>
    </source>
</evidence>
<evidence type="ECO:0000256" key="1">
    <source>
        <dbReference type="ARBA" id="ARBA00004141"/>
    </source>
</evidence>
<feature type="transmembrane region" description="Helical" evidence="5">
    <location>
        <begin position="20"/>
        <end position="38"/>
    </location>
</feature>
<keyword evidence="7" id="KW-1185">Reference proteome</keyword>
<feature type="transmembrane region" description="Helical" evidence="5">
    <location>
        <begin position="58"/>
        <end position="76"/>
    </location>
</feature>
<dbReference type="EMBL" id="BAAANY010000009">
    <property type="protein sequence ID" value="GAA1679668.1"/>
    <property type="molecule type" value="Genomic_DNA"/>
</dbReference>
<dbReference type="InterPro" id="IPR032808">
    <property type="entry name" value="DoxX"/>
</dbReference>
<keyword evidence="2 5" id="KW-0812">Transmembrane</keyword>
<sequence>MSSTAVRTTGTHRRGLNVTLWVLQGVIALFFLVAAAGPKLLGNQYAIDMFTQMGAGQWFRYAIGLLELAGAIGLLIPRLSGLASLGLVGLMIGAVATQVFVLRAPAMVVTPALLGVIAALIAWGRWSQTKRLAAMVKR</sequence>
<name>A0ABN2H0K8_9ACTN</name>
<comment type="subcellular location">
    <subcellularLocation>
        <location evidence="1">Membrane</location>
        <topology evidence="1">Multi-pass membrane protein</topology>
    </subcellularLocation>
</comment>
<evidence type="ECO:0000256" key="3">
    <source>
        <dbReference type="ARBA" id="ARBA00022989"/>
    </source>
</evidence>
<organism evidence="6 7">
    <name type="scientific">Fodinicola feengrottensis</name>
    <dbReference type="NCBI Taxonomy" id="435914"/>
    <lineage>
        <taxon>Bacteria</taxon>
        <taxon>Bacillati</taxon>
        <taxon>Actinomycetota</taxon>
        <taxon>Actinomycetes</taxon>
        <taxon>Mycobacteriales</taxon>
        <taxon>Fodinicola</taxon>
    </lineage>
</organism>
<evidence type="ECO:0000313" key="6">
    <source>
        <dbReference type="EMBL" id="GAA1679668.1"/>
    </source>
</evidence>
<dbReference type="Pfam" id="PF13564">
    <property type="entry name" value="DoxX_2"/>
    <property type="match status" value="1"/>
</dbReference>
<feature type="transmembrane region" description="Helical" evidence="5">
    <location>
        <begin position="83"/>
        <end position="102"/>
    </location>
</feature>
<evidence type="ECO:0000256" key="4">
    <source>
        <dbReference type="ARBA" id="ARBA00023136"/>
    </source>
</evidence>
<proteinExistence type="predicted"/>
<feature type="transmembrane region" description="Helical" evidence="5">
    <location>
        <begin position="108"/>
        <end position="126"/>
    </location>
</feature>
<comment type="caution">
    <text evidence="6">The sequence shown here is derived from an EMBL/GenBank/DDBJ whole genome shotgun (WGS) entry which is preliminary data.</text>
</comment>
<reference evidence="6 7" key="1">
    <citation type="journal article" date="2019" name="Int. J. Syst. Evol. Microbiol.">
        <title>The Global Catalogue of Microorganisms (GCM) 10K type strain sequencing project: providing services to taxonomists for standard genome sequencing and annotation.</title>
        <authorList>
            <consortium name="The Broad Institute Genomics Platform"/>
            <consortium name="The Broad Institute Genome Sequencing Center for Infectious Disease"/>
            <person name="Wu L."/>
            <person name="Ma J."/>
        </authorList>
    </citation>
    <scope>NUCLEOTIDE SEQUENCE [LARGE SCALE GENOMIC DNA]</scope>
    <source>
        <strain evidence="6 7">JCM 14718</strain>
    </source>
</reference>
<dbReference type="RefSeq" id="WP_344310924.1">
    <property type="nucleotide sequence ID" value="NZ_BAAANY010000009.1"/>
</dbReference>
<evidence type="ECO:0000256" key="5">
    <source>
        <dbReference type="SAM" id="Phobius"/>
    </source>
</evidence>
<dbReference type="Proteomes" id="UP001500618">
    <property type="component" value="Unassembled WGS sequence"/>
</dbReference>
<keyword evidence="3 5" id="KW-1133">Transmembrane helix</keyword>
<gene>
    <name evidence="6" type="ORF">GCM10009765_31100</name>
</gene>
<protein>
    <submittedName>
        <fullName evidence="6">DoxX family protein</fullName>
    </submittedName>
</protein>
<accession>A0ABN2H0K8</accession>
<evidence type="ECO:0000256" key="2">
    <source>
        <dbReference type="ARBA" id="ARBA00022692"/>
    </source>
</evidence>